<evidence type="ECO:0000313" key="2">
    <source>
        <dbReference type="Proteomes" id="UP000321089"/>
    </source>
</evidence>
<dbReference type="AlphaFoldDB" id="A0A512TQT0"/>
<dbReference type="RefSeq" id="WP_146868950.1">
    <property type="nucleotide sequence ID" value="NZ_BKBC01000052.1"/>
</dbReference>
<dbReference type="EMBL" id="BKBC01000052">
    <property type="protein sequence ID" value="GEQ22555.1"/>
    <property type="molecule type" value="Genomic_DNA"/>
</dbReference>
<accession>A0A512TQT0</accession>
<protein>
    <submittedName>
        <fullName evidence="1">Uncharacterized protein</fullName>
    </submittedName>
</protein>
<gene>
    <name evidence="1" type="ORF">CBU02nite_30610</name>
</gene>
<evidence type="ECO:0000313" key="1">
    <source>
        <dbReference type="EMBL" id="GEQ22555.1"/>
    </source>
</evidence>
<name>A0A512TQT0_CLOBU</name>
<reference evidence="1 2" key="1">
    <citation type="submission" date="2019-07" db="EMBL/GenBank/DDBJ databases">
        <title>Whole genome shotgun sequence of Clostridium butyricum NBRC 3858.</title>
        <authorList>
            <person name="Hosoyama A."/>
            <person name="Uohara A."/>
            <person name="Ohji S."/>
            <person name="Ichikawa N."/>
        </authorList>
    </citation>
    <scope>NUCLEOTIDE SEQUENCE [LARGE SCALE GENOMIC DNA]</scope>
    <source>
        <strain evidence="1 2">NBRC 3858</strain>
    </source>
</reference>
<organism evidence="1 2">
    <name type="scientific">Clostridium butyricum</name>
    <dbReference type="NCBI Taxonomy" id="1492"/>
    <lineage>
        <taxon>Bacteria</taxon>
        <taxon>Bacillati</taxon>
        <taxon>Bacillota</taxon>
        <taxon>Clostridia</taxon>
        <taxon>Eubacteriales</taxon>
        <taxon>Clostridiaceae</taxon>
        <taxon>Clostridium</taxon>
    </lineage>
</organism>
<proteinExistence type="predicted"/>
<sequence length="126" mass="15295">MKFERDNYDSDVAALYNKCKEFLYYHIIFIMKDESTFDGIIRNVEANRIIVLVGKDIVKTEYENIPNKQRQYDEDNHRLQRYRRFEPKDVPLTDLTGLYLIPYPSISSQYVYYPYHPAYHLDYPKH</sequence>
<dbReference type="Proteomes" id="UP000321089">
    <property type="component" value="Unassembled WGS sequence"/>
</dbReference>
<comment type="caution">
    <text evidence="1">The sequence shown here is derived from an EMBL/GenBank/DDBJ whole genome shotgun (WGS) entry which is preliminary data.</text>
</comment>